<comment type="catalytic activity">
    <reaction evidence="3">
        <text>2-C-methyl-D-erythritol 4-phosphate + CTP + H(+) = 4-CDP-2-C-methyl-D-erythritol + diphosphate</text>
        <dbReference type="Rhea" id="RHEA:13429"/>
        <dbReference type="ChEBI" id="CHEBI:15378"/>
        <dbReference type="ChEBI" id="CHEBI:33019"/>
        <dbReference type="ChEBI" id="CHEBI:37563"/>
        <dbReference type="ChEBI" id="CHEBI:57823"/>
        <dbReference type="ChEBI" id="CHEBI:58262"/>
        <dbReference type="EC" id="2.7.7.60"/>
    </reaction>
</comment>
<dbReference type="CDD" id="cd02516">
    <property type="entry name" value="CDP-ME_synthetase"/>
    <property type="match status" value="1"/>
</dbReference>
<evidence type="ECO:0000256" key="1">
    <source>
        <dbReference type="ARBA" id="ARBA00022679"/>
    </source>
</evidence>
<dbReference type="GO" id="GO:0050518">
    <property type="term" value="F:2-C-methyl-D-erythritol 4-phosphate cytidylyltransferase activity"/>
    <property type="evidence" value="ECO:0007669"/>
    <property type="project" value="UniProtKB-UniRule"/>
</dbReference>
<dbReference type="EC" id="2.7.7.60" evidence="3"/>
<dbReference type="OrthoDB" id="9806837at2"/>
<comment type="caution">
    <text evidence="4">The sequence shown here is derived from an EMBL/GenBank/DDBJ whole genome shotgun (WGS) entry which is preliminary data.</text>
</comment>
<evidence type="ECO:0000256" key="2">
    <source>
        <dbReference type="ARBA" id="ARBA00022695"/>
    </source>
</evidence>
<feature type="site" description="Transition state stabilizer" evidence="3">
    <location>
        <position position="26"/>
    </location>
</feature>
<comment type="similarity">
    <text evidence="3">Belongs to the IspD/TarI cytidylyltransferase family. IspD subfamily.</text>
</comment>
<dbReference type="InterPro" id="IPR001228">
    <property type="entry name" value="IspD"/>
</dbReference>
<dbReference type="InterPro" id="IPR050088">
    <property type="entry name" value="IspD/TarI_cytidylyltransf_bact"/>
</dbReference>
<evidence type="ECO:0000256" key="3">
    <source>
        <dbReference type="HAMAP-Rule" id="MF_00108"/>
    </source>
</evidence>
<sequence length="231" mass="24760">MTTIKQVAAVIPAAGIGRRMQSECPKQYLQLGQKTVLEWTVQALCQDPRISHIYIATSNDDPYFSAQQFKVKQPIVRVQGGATRAASVAAGVQAAIADGFSWVAVHDAARPCLTAAELTAVLDAALSDPVGALLALPVADTLKRSEAGQRSSGSVCREQLWQAQTPQVFPAAELQRGWQLLGTDHPDLTDEASVMEALGLQPQLVVGRRSNLKITQPGDEAIARLIVLDKE</sequence>
<dbReference type="InterPro" id="IPR034683">
    <property type="entry name" value="IspD/TarI"/>
</dbReference>
<dbReference type="Pfam" id="PF01128">
    <property type="entry name" value="IspD"/>
    <property type="match status" value="1"/>
</dbReference>
<dbReference type="NCBIfam" id="TIGR00453">
    <property type="entry name" value="ispD"/>
    <property type="match status" value="1"/>
</dbReference>
<keyword evidence="2 3" id="KW-0548">Nucleotidyltransferase</keyword>
<gene>
    <name evidence="3" type="primary">ispD</name>
    <name evidence="4" type="ORF">CWI69_02830</name>
</gene>
<dbReference type="Gene3D" id="3.90.550.10">
    <property type="entry name" value="Spore Coat Polysaccharide Biosynthesis Protein SpsA, Chain A"/>
    <property type="match status" value="1"/>
</dbReference>
<keyword evidence="5" id="KW-1185">Reference proteome</keyword>
<dbReference type="UniPathway" id="UPA00056">
    <property type="reaction ID" value="UER00093"/>
</dbReference>
<evidence type="ECO:0000313" key="4">
    <source>
        <dbReference type="EMBL" id="RUO54367.1"/>
    </source>
</evidence>
<keyword evidence="1 3" id="KW-0808">Transferase</keyword>
<feature type="site" description="Positions MEP for the nucleophilic attack" evidence="3">
    <location>
        <position position="157"/>
    </location>
</feature>
<feature type="site" description="Transition state stabilizer" evidence="3">
    <location>
        <position position="19"/>
    </location>
</feature>
<proteinExistence type="inferred from homology"/>
<comment type="pathway">
    <text evidence="3">Isoprenoid biosynthesis; isopentenyl diphosphate biosynthesis via DXP pathway; isopentenyl diphosphate from 1-deoxy-D-xylulose 5-phosphate: step 2/6.</text>
</comment>
<dbReference type="Proteomes" id="UP000287198">
    <property type="component" value="Unassembled WGS sequence"/>
</dbReference>
<dbReference type="AlphaFoldDB" id="A0A432Y098"/>
<dbReference type="RefSeq" id="WP_126761690.1">
    <property type="nucleotide sequence ID" value="NZ_JBHLTZ010000004.1"/>
</dbReference>
<protein>
    <recommendedName>
        <fullName evidence="3">2-C-methyl-D-erythritol 4-phosphate cytidylyltransferase</fullName>
        <ecNumber evidence="3">2.7.7.60</ecNumber>
    </recommendedName>
    <alternativeName>
        <fullName evidence="3">4-diphosphocytidyl-2C-methyl-D-erythritol synthase</fullName>
    </alternativeName>
    <alternativeName>
        <fullName evidence="3">MEP cytidylyltransferase</fullName>
        <shortName evidence="3">MCT</shortName>
    </alternativeName>
</protein>
<dbReference type="SUPFAM" id="SSF53448">
    <property type="entry name" value="Nucleotide-diphospho-sugar transferases"/>
    <property type="match status" value="1"/>
</dbReference>
<evidence type="ECO:0000313" key="5">
    <source>
        <dbReference type="Proteomes" id="UP000287198"/>
    </source>
</evidence>
<dbReference type="GO" id="GO:0019288">
    <property type="term" value="P:isopentenyl diphosphate biosynthetic process, methylerythritol 4-phosphate pathway"/>
    <property type="evidence" value="ECO:0007669"/>
    <property type="project" value="UniProtKB-UniRule"/>
</dbReference>
<dbReference type="EMBL" id="PIPW01000001">
    <property type="protein sequence ID" value="RUO54367.1"/>
    <property type="molecule type" value="Genomic_DNA"/>
</dbReference>
<dbReference type="HAMAP" id="MF_00108">
    <property type="entry name" value="IspD"/>
    <property type="match status" value="1"/>
</dbReference>
<feature type="site" description="Positions MEP for the nucleophilic attack" evidence="3">
    <location>
        <position position="213"/>
    </location>
</feature>
<comment type="function">
    <text evidence="3">Catalyzes the formation of 4-diphosphocytidyl-2-C-methyl-D-erythritol from CTP and 2-C-methyl-D-erythritol 4-phosphate (MEP).</text>
</comment>
<dbReference type="FunFam" id="3.90.550.10:FF:000003">
    <property type="entry name" value="2-C-methyl-D-erythritol 4-phosphate cytidylyltransferase"/>
    <property type="match status" value="1"/>
</dbReference>
<dbReference type="PANTHER" id="PTHR32125">
    <property type="entry name" value="2-C-METHYL-D-ERYTHRITOL 4-PHOSPHATE CYTIDYLYLTRANSFERASE, CHLOROPLASTIC"/>
    <property type="match status" value="1"/>
</dbReference>
<dbReference type="InterPro" id="IPR029044">
    <property type="entry name" value="Nucleotide-diphossugar_trans"/>
</dbReference>
<reference evidence="5" key="1">
    <citation type="journal article" date="2018" name="Front. Microbiol.">
        <title>Genome-Based Analysis Reveals the Taxonomy and Diversity of the Family Idiomarinaceae.</title>
        <authorList>
            <person name="Liu Y."/>
            <person name="Lai Q."/>
            <person name="Shao Z."/>
        </authorList>
    </citation>
    <scope>NUCLEOTIDE SEQUENCE [LARGE SCALE GENOMIC DNA]</scope>
    <source>
        <strain evidence="5">BH195</strain>
    </source>
</reference>
<accession>A0A432Y098</accession>
<keyword evidence="3" id="KW-0414">Isoprene biosynthesis</keyword>
<organism evidence="4 5">
    <name type="scientific">Pseudidiomarina halophila</name>
    <dbReference type="NCBI Taxonomy" id="1449799"/>
    <lineage>
        <taxon>Bacteria</taxon>
        <taxon>Pseudomonadati</taxon>
        <taxon>Pseudomonadota</taxon>
        <taxon>Gammaproteobacteria</taxon>
        <taxon>Alteromonadales</taxon>
        <taxon>Idiomarinaceae</taxon>
        <taxon>Pseudidiomarina</taxon>
    </lineage>
</organism>
<name>A0A432Y098_9GAMM</name>
<dbReference type="PANTHER" id="PTHR32125:SF4">
    <property type="entry name" value="2-C-METHYL-D-ERYTHRITOL 4-PHOSPHATE CYTIDYLYLTRANSFERASE, CHLOROPLASTIC"/>
    <property type="match status" value="1"/>
</dbReference>